<dbReference type="Proteomes" id="UP000287171">
    <property type="component" value="Unassembled WGS sequence"/>
</dbReference>
<evidence type="ECO:0000313" key="2">
    <source>
        <dbReference type="EMBL" id="GCE28940.1"/>
    </source>
</evidence>
<proteinExistence type="predicted"/>
<keyword evidence="1" id="KW-0472">Membrane</keyword>
<dbReference type="EMBL" id="BIFT01000001">
    <property type="protein sequence ID" value="GCE28940.1"/>
    <property type="molecule type" value="Genomic_DNA"/>
</dbReference>
<dbReference type="RefSeq" id="WP_126629108.1">
    <property type="nucleotide sequence ID" value="NZ_BIFT01000001.1"/>
</dbReference>
<comment type="caution">
    <text evidence="2">The sequence shown here is derived from an EMBL/GenBank/DDBJ whole genome shotgun (WGS) entry which is preliminary data.</text>
</comment>
<organism evidence="2 3">
    <name type="scientific">Dictyobacter alpinus</name>
    <dbReference type="NCBI Taxonomy" id="2014873"/>
    <lineage>
        <taxon>Bacteria</taxon>
        <taxon>Bacillati</taxon>
        <taxon>Chloroflexota</taxon>
        <taxon>Ktedonobacteria</taxon>
        <taxon>Ktedonobacterales</taxon>
        <taxon>Dictyobacteraceae</taxon>
        <taxon>Dictyobacter</taxon>
    </lineage>
</organism>
<keyword evidence="1" id="KW-1133">Transmembrane helix</keyword>
<evidence type="ECO:0000256" key="1">
    <source>
        <dbReference type="SAM" id="Phobius"/>
    </source>
</evidence>
<sequence>MQWKQISQQPTKSPANPRWLVIALAAIGIHQAQSMLAEPQERPFRILAFTIIGLMPLTYRLPQRLRGGLWMLLGGLPVFGAFIGHLIPIVRKQEVPPASETAPLNLAGGAFLVALGAAQAFGRIINK</sequence>
<feature type="transmembrane region" description="Helical" evidence="1">
    <location>
        <begin position="102"/>
        <end position="121"/>
    </location>
</feature>
<name>A0A402BCB1_9CHLR</name>
<dbReference type="AlphaFoldDB" id="A0A402BCB1"/>
<evidence type="ECO:0000313" key="3">
    <source>
        <dbReference type="Proteomes" id="UP000287171"/>
    </source>
</evidence>
<keyword evidence="1" id="KW-0812">Transmembrane</keyword>
<feature type="transmembrane region" description="Helical" evidence="1">
    <location>
        <begin position="69"/>
        <end position="90"/>
    </location>
</feature>
<reference evidence="3" key="1">
    <citation type="submission" date="2018-12" db="EMBL/GenBank/DDBJ databases">
        <title>Tengunoibacter tsumagoiensis gen. nov., sp. nov., Dictyobacter kobayashii sp. nov., D. alpinus sp. nov., and D. joshuensis sp. nov. and description of Dictyobacteraceae fam. nov. within the order Ktedonobacterales isolated from Tengu-no-mugimeshi.</title>
        <authorList>
            <person name="Wang C.M."/>
            <person name="Zheng Y."/>
            <person name="Sakai Y."/>
            <person name="Toyoda A."/>
            <person name="Minakuchi Y."/>
            <person name="Abe K."/>
            <person name="Yokota A."/>
            <person name="Yabe S."/>
        </authorList>
    </citation>
    <scope>NUCLEOTIDE SEQUENCE [LARGE SCALE GENOMIC DNA]</scope>
    <source>
        <strain evidence="3">Uno16</strain>
    </source>
</reference>
<accession>A0A402BCB1</accession>
<gene>
    <name evidence="2" type="ORF">KDA_44240</name>
</gene>
<protein>
    <submittedName>
        <fullName evidence="2">Uncharacterized protein</fullName>
    </submittedName>
</protein>
<dbReference type="OrthoDB" id="9959847at2"/>
<keyword evidence="3" id="KW-1185">Reference proteome</keyword>